<protein>
    <submittedName>
        <fullName evidence="1">Uncharacterized protein</fullName>
    </submittedName>
</protein>
<organism evidence="1 2">
    <name type="scientific">Saponaria officinalis</name>
    <name type="common">Common soapwort</name>
    <name type="synonym">Lychnis saponaria</name>
    <dbReference type="NCBI Taxonomy" id="3572"/>
    <lineage>
        <taxon>Eukaryota</taxon>
        <taxon>Viridiplantae</taxon>
        <taxon>Streptophyta</taxon>
        <taxon>Embryophyta</taxon>
        <taxon>Tracheophyta</taxon>
        <taxon>Spermatophyta</taxon>
        <taxon>Magnoliopsida</taxon>
        <taxon>eudicotyledons</taxon>
        <taxon>Gunneridae</taxon>
        <taxon>Pentapetalae</taxon>
        <taxon>Caryophyllales</taxon>
        <taxon>Caryophyllaceae</taxon>
        <taxon>Caryophylleae</taxon>
        <taxon>Saponaria</taxon>
    </lineage>
</organism>
<reference evidence="1" key="1">
    <citation type="submission" date="2024-03" db="EMBL/GenBank/DDBJ databases">
        <title>WGS assembly of Saponaria officinalis var. Norfolk2.</title>
        <authorList>
            <person name="Jenkins J."/>
            <person name="Shu S."/>
            <person name="Grimwood J."/>
            <person name="Barry K."/>
            <person name="Goodstein D."/>
            <person name="Schmutz J."/>
            <person name="Leebens-Mack J."/>
            <person name="Osbourn A."/>
        </authorList>
    </citation>
    <scope>NUCLEOTIDE SEQUENCE [LARGE SCALE GENOMIC DNA]</scope>
    <source>
        <strain evidence="1">JIC</strain>
    </source>
</reference>
<evidence type="ECO:0000313" key="1">
    <source>
        <dbReference type="EMBL" id="KAK9741153.1"/>
    </source>
</evidence>
<dbReference type="EMBL" id="JBDFQZ010000003">
    <property type="protein sequence ID" value="KAK9741153.1"/>
    <property type="molecule type" value="Genomic_DNA"/>
</dbReference>
<dbReference type="AlphaFoldDB" id="A0AAW1LZG2"/>
<evidence type="ECO:0000313" key="2">
    <source>
        <dbReference type="Proteomes" id="UP001443914"/>
    </source>
</evidence>
<accession>A0AAW1LZG2</accession>
<sequence>MMTKRDLEVVFRAHQERTKELVDMNVGEELTNEVDDAAVNPQELTQLNKDSFTQDLKDPSFFEVFHTFGRNIDLMVAIRLSDALSFHLGIDNIGCTSRYTEQPNV</sequence>
<dbReference type="Proteomes" id="UP001443914">
    <property type="component" value="Unassembled WGS sequence"/>
</dbReference>
<gene>
    <name evidence="1" type="ORF">RND81_03G085400</name>
</gene>
<comment type="caution">
    <text evidence="1">The sequence shown here is derived from an EMBL/GenBank/DDBJ whole genome shotgun (WGS) entry which is preliminary data.</text>
</comment>
<name>A0AAW1LZG2_SAPOF</name>
<keyword evidence="2" id="KW-1185">Reference proteome</keyword>
<proteinExistence type="predicted"/>